<reference evidence="1" key="1">
    <citation type="submission" date="2014-05" db="EMBL/GenBank/DDBJ databases">
        <authorList>
            <person name="Chronopoulou M."/>
        </authorList>
    </citation>
    <scope>NUCLEOTIDE SEQUENCE</scope>
    <source>
        <tissue evidence="1">Whole organism</tissue>
    </source>
</reference>
<proteinExistence type="predicted"/>
<accession>A0A0K2VJI7</accession>
<evidence type="ECO:0000313" key="1">
    <source>
        <dbReference type="EMBL" id="CDW50490.1"/>
    </source>
</evidence>
<organism evidence="1">
    <name type="scientific">Lepeophtheirus salmonis</name>
    <name type="common">Salmon louse</name>
    <name type="synonym">Caligus salmonis</name>
    <dbReference type="NCBI Taxonomy" id="72036"/>
    <lineage>
        <taxon>Eukaryota</taxon>
        <taxon>Metazoa</taxon>
        <taxon>Ecdysozoa</taxon>
        <taxon>Arthropoda</taxon>
        <taxon>Crustacea</taxon>
        <taxon>Multicrustacea</taxon>
        <taxon>Hexanauplia</taxon>
        <taxon>Copepoda</taxon>
        <taxon>Siphonostomatoida</taxon>
        <taxon>Caligidae</taxon>
        <taxon>Lepeophtheirus</taxon>
    </lineage>
</organism>
<sequence>MSPAFMDLVGSSSIIFFTLSTKSVSLTFLSAPSSLGPLFMVVSTSQVSSSFLRIR</sequence>
<dbReference type="AlphaFoldDB" id="A0A0K2VJI7"/>
<dbReference type="EMBL" id="HACA01033129">
    <property type="protein sequence ID" value="CDW50490.1"/>
    <property type="molecule type" value="Transcribed_RNA"/>
</dbReference>
<protein>
    <submittedName>
        <fullName evidence="1">Uncharacterized protein</fullName>
    </submittedName>
</protein>
<name>A0A0K2VJI7_LEPSM</name>